<dbReference type="GO" id="GO:0003824">
    <property type="term" value="F:catalytic activity"/>
    <property type="evidence" value="ECO:0007669"/>
    <property type="project" value="InterPro"/>
</dbReference>
<gene>
    <name evidence="2" type="ORF">CA983_42185</name>
</gene>
<keyword evidence="3" id="KW-1185">Reference proteome</keyword>
<proteinExistence type="predicted"/>
<feature type="non-terminal residue" evidence="2">
    <location>
        <position position="1"/>
    </location>
</feature>
<dbReference type="Proteomes" id="UP000195105">
    <property type="component" value="Unassembled WGS sequence"/>
</dbReference>
<feature type="domain" description="Endonuclease/exonuclease/phosphatase" evidence="1">
    <location>
        <begin position="5"/>
        <end position="103"/>
    </location>
</feature>
<dbReference type="AlphaFoldDB" id="A0A243QQG2"/>
<protein>
    <recommendedName>
        <fullName evidence="1">Endonuclease/exonuclease/phosphatase domain-containing protein</fullName>
    </recommendedName>
</protein>
<evidence type="ECO:0000313" key="2">
    <source>
        <dbReference type="EMBL" id="OUC84354.1"/>
    </source>
</evidence>
<dbReference type="RefSeq" id="WP_208637169.1">
    <property type="nucleotide sequence ID" value="NZ_NGFN01000581.1"/>
</dbReference>
<evidence type="ECO:0000313" key="3">
    <source>
        <dbReference type="Proteomes" id="UP000195105"/>
    </source>
</evidence>
<dbReference type="InterPro" id="IPR005135">
    <property type="entry name" value="Endo/exonuclease/phosphatase"/>
</dbReference>
<comment type="caution">
    <text evidence="2">The sequence shown here is derived from an EMBL/GenBank/DDBJ whole genome shotgun (WGS) entry which is preliminary data.</text>
</comment>
<evidence type="ECO:0000259" key="1">
    <source>
        <dbReference type="Pfam" id="PF03372"/>
    </source>
</evidence>
<name>A0A243QQG2_9ACTN</name>
<dbReference type="InterPro" id="IPR036691">
    <property type="entry name" value="Endo/exonu/phosph_ase_sf"/>
</dbReference>
<dbReference type="Pfam" id="PF03372">
    <property type="entry name" value="Exo_endo_phos"/>
    <property type="match status" value="1"/>
</dbReference>
<accession>A0A243QQG2</accession>
<dbReference type="EMBL" id="NGFN01000581">
    <property type="protein sequence ID" value="OUC84354.1"/>
    <property type="molecule type" value="Genomic_DNA"/>
</dbReference>
<dbReference type="SUPFAM" id="SSF56219">
    <property type="entry name" value="DNase I-like"/>
    <property type="match status" value="1"/>
</dbReference>
<dbReference type="Gene3D" id="3.60.10.10">
    <property type="entry name" value="Endonuclease/exonuclease/phosphatase"/>
    <property type="match status" value="1"/>
</dbReference>
<sequence length="116" mass="12531">PPIPGQVDLWNRELGALRDTAAADPGTPLVLAGDFNASQDHAAFRRILDTGLSDAARLDDADRTATWPARTAPTFGAQIDHVLVSKHFAADRTRILDVADTDHRAVVTDLTLHEGR</sequence>
<reference evidence="2 3" key="1">
    <citation type="submission" date="2017-05" db="EMBL/GenBank/DDBJ databases">
        <title>Biotechnological potential of actinobacteria isolated from South African environments.</title>
        <authorList>
            <person name="Le Roes-Hill M."/>
            <person name="Prins A."/>
            <person name="Durrell K.A."/>
        </authorList>
    </citation>
    <scope>NUCLEOTIDE SEQUENCE [LARGE SCALE GENOMIC DNA]</scope>
    <source>
        <strain evidence="2 3">HMC13</strain>
    </source>
</reference>
<organism evidence="2 3">
    <name type="scientific">Streptomyces swartbergensis</name>
    <dbReference type="NCBI Taxonomy" id="487165"/>
    <lineage>
        <taxon>Bacteria</taxon>
        <taxon>Bacillati</taxon>
        <taxon>Actinomycetota</taxon>
        <taxon>Actinomycetes</taxon>
        <taxon>Kitasatosporales</taxon>
        <taxon>Streptomycetaceae</taxon>
        <taxon>Streptomyces</taxon>
    </lineage>
</organism>